<feature type="transmembrane region" description="Helical" evidence="5">
    <location>
        <begin position="133"/>
        <end position="156"/>
    </location>
</feature>
<dbReference type="PROSITE" id="PS51257">
    <property type="entry name" value="PROKAR_LIPOPROTEIN"/>
    <property type="match status" value="1"/>
</dbReference>
<evidence type="ECO:0000256" key="1">
    <source>
        <dbReference type="ARBA" id="ARBA00004141"/>
    </source>
</evidence>
<feature type="transmembrane region" description="Helical" evidence="5">
    <location>
        <begin position="12"/>
        <end position="30"/>
    </location>
</feature>
<feature type="transmembrane region" description="Helical" evidence="5">
    <location>
        <begin position="210"/>
        <end position="229"/>
    </location>
</feature>
<evidence type="ECO:0000256" key="4">
    <source>
        <dbReference type="ARBA" id="ARBA00023136"/>
    </source>
</evidence>
<dbReference type="InterPro" id="IPR000537">
    <property type="entry name" value="UbiA_prenyltransferase"/>
</dbReference>
<feature type="transmembrane region" description="Helical" evidence="5">
    <location>
        <begin position="259"/>
        <end position="278"/>
    </location>
</feature>
<name>A0ABP8H1F5_9BACT</name>
<evidence type="ECO:0000313" key="6">
    <source>
        <dbReference type="EMBL" id="GAA4333041.1"/>
    </source>
</evidence>
<proteinExistence type="predicted"/>
<keyword evidence="2 5" id="KW-0812">Transmembrane</keyword>
<protein>
    <recommendedName>
        <fullName evidence="8">UbiA prenyltransferase family protein</fullName>
    </recommendedName>
</protein>
<evidence type="ECO:0000256" key="5">
    <source>
        <dbReference type="SAM" id="Phobius"/>
    </source>
</evidence>
<keyword evidence="4 5" id="KW-0472">Membrane</keyword>
<evidence type="ECO:0008006" key="8">
    <source>
        <dbReference type="Google" id="ProtNLM"/>
    </source>
</evidence>
<feature type="transmembrane region" description="Helical" evidence="5">
    <location>
        <begin position="235"/>
        <end position="252"/>
    </location>
</feature>
<dbReference type="Proteomes" id="UP001501725">
    <property type="component" value="Unassembled WGS sequence"/>
</dbReference>
<keyword evidence="3 5" id="KW-1133">Transmembrane helix</keyword>
<dbReference type="Pfam" id="PF01040">
    <property type="entry name" value="UbiA"/>
    <property type="match status" value="1"/>
</dbReference>
<comment type="subcellular location">
    <subcellularLocation>
        <location evidence="1">Membrane</location>
        <topology evidence="1">Multi-pass membrane protein</topology>
    </subcellularLocation>
</comment>
<evidence type="ECO:0000256" key="3">
    <source>
        <dbReference type="ARBA" id="ARBA00022989"/>
    </source>
</evidence>
<feature type="transmembrane region" description="Helical" evidence="5">
    <location>
        <begin position="162"/>
        <end position="182"/>
    </location>
</feature>
<keyword evidence="7" id="KW-1185">Reference proteome</keyword>
<evidence type="ECO:0000256" key="2">
    <source>
        <dbReference type="ARBA" id="ARBA00022692"/>
    </source>
</evidence>
<feature type="transmembrane region" description="Helical" evidence="5">
    <location>
        <begin position="103"/>
        <end position="121"/>
    </location>
</feature>
<feature type="transmembrane region" description="Helical" evidence="5">
    <location>
        <begin position="42"/>
        <end position="60"/>
    </location>
</feature>
<accession>A0ABP8H1F5</accession>
<feature type="transmembrane region" description="Helical" evidence="5">
    <location>
        <begin position="80"/>
        <end position="97"/>
    </location>
</feature>
<sequence length="279" mass="31133">MVPLLRKVADGLLFTSVFIGACALLMAGHTQLRFAGHLNTDLLGFIFTGTLCSYNFHWLLTPALYGHSPKAAWSVRHRKLHAALFGASLLAAAWFGWRLLPHWPWLLLTAFITFLYSAPKIPSKPFGLLKRIAVGKTAFLALAWTHIPFMLPLLVAGTEWSTATYLFVFNRFYLIYPICILFDYRDRAADRAEGIRSLVTQLPESGVHRLFAGSLAVFFASGAALPLYGFTVTETALLLLPGLLLGGLWRTAQRRRSDYFYYCALDGLMALSSGLWLIL</sequence>
<comment type="caution">
    <text evidence="6">The sequence shown here is derived from an EMBL/GenBank/DDBJ whole genome shotgun (WGS) entry which is preliminary data.</text>
</comment>
<dbReference type="EMBL" id="BAABGY010000007">
    <property type="protein sequence ID" value="GAA4333041.1"/>
    <property type="molecule type" value="Genomic_DNA"/>
</dbReference>
<evidence type="ECO:0000313" key="7">
    <source>
        <dbReference type="Proteomes" id="UP001501725"/>
    </source>
</evidence>
<reference evidence="7" key="1">
    <citation type="journal article" date="2019" name="Int. J. Syst. Evol. Microbiol.">
        <title>The Global Catalogue of Microorganisms (GCM) 10K type strain sequencing project: providing services to taxonomists for standard genome sequencing and annotation.</title>
        <authorList>
            <consortium name="The Broad Institute Genomics Platform"/>
            <consortium name="The Broad Institute Genome Sequencing Center for Infectious Disease"/>
            <person name="Wu L."/>
            <person name="Ma J."/>
        </authorList>
    </citation>
    <scope>NUCLEOTIDE SEQUENCE [LARGE SCALE GENOMIC DNA]</scope>
    <source>
        <strain evidence="7">JCM 17919</strain>
    </source>
</reference>
<organism evidence="6 7">
    <name type="scientific">Flaviaesturariibacter amylovorans</name>
    <dbReference type="NCBI Taxonomy" id="1084520"/>
    <lineage>
        <taxon>Bacteria</taxon>
        <taxon>Pseudomonadati</taxon>
        <taxon>Bacteroidota</taxon>
        <taxon>Chitinophagia</taxon>
        <taxon>Chitinophagales</taxon>
        <taxon>Chitinophagaceae</taxon>
        <taxon>Flaviaestuariibacter</taxon>
    </lineage>
</organism>
<dbReference type="RefSeq" id="WP_345256181.1">
    <property type="nucleotide sequence ID" value="NZ_BAABGY010000007.1"/>
</dbReference>
<gene>
    <name evidence="6" type="ORF">GCM10023184_25990</name>
</gene>